<dbReference type="Pfam" id="PF07992">
    <property type="entry name" value="Pyr_redox_2"/>
    <property type="match status" value="1"/>
</dbReference>
<evidence type="ECO:0000256" key="4">
    <source>
        <dbReference type="ARBA" id="ARBA00022827"/>
    </source>
</evidence>
<dbReference type="HOGENOM" id="CLU_021377_7_2_9"/>
<dbReference type="Proteomes" id="UP000001556">
    <property type="component" value="Chromosome"/>
</dbReference>
<dbReference type="eggNOG" id="COG1252">
    <property type="taxonomic scope" value="Bacteria"/>
</dbReference>
<dbReference type="AlphaFoldDB" id="A4J1M7"/>
<keyword evidence="8" id="KW-1185">Reference proteome</keyword>
<protein>
    <submittedName>
        <fullName evidence="7">FAD-dependent pyridine nucleotide-disulfide oxidoreductase</fullName>
    </submittedName>
</protein>
<organism evidence="7 8">
    <name type="scientific">Desulforamulus reducens (strain ATCC BAA-1160 / DSM 100696 / MI-1)</name>
    <name type="common">Desulfotomaculum reducens</name>
    <dbReference type="NCBI Taxonomy" id="349161"/>
    <lineage>
        <taxon>Bacteria</taxon>
        <taxon>Bacillati</taxon>
        <taxon>Bacillota</taxon>
        <taxon>Clostridia</taxon>
        <taxon>Eubacteriales</taxon>
        <taxon>Peptococcaceae</taxon>
        <taxon>Desulforamulus</taxon>
    </lineage>
</organism>
<sequence>MTKGNIIILGAGYGGIRVAQQLSKLLKNRQDFKIILVNKDYYHTLMTQLYEPAVGTKACSDVVIPLSEILEGSNISLVKGTVSLINLKARSIVINDTSEIPFQYLVIALGSMPEYFGIEGLKENSMSLSSFDHACDINNRINEILLKHKGNGEKPLNFVVGGGGLTGVEFTGELASYLEEKRQEYNLSKDQYKIIIIEAANQLLPGMSEETANYAKETLEKLGVEVIISDLISRVVPGSLHLKSGRDIEFSLLIWAGGIRGSSVLAQSGIKTDNRGRLLVNDYLQYVDDPTIYAVGDSALVKDPETGNPVLPTAQAAMQAGKKVAQNIYADITGEDVKVYKPSLILLCISVGRGRGLGESKKFRIKGMTAALLKKMIPLKYYFALGGLKLLGRRGIK</sequence>
<dbReference type="PRINTS" id="PR00368">
    <property type="entry name" value="FADPNR"/>
</dbReference>
<dbReference type="SUPFAM" id="SSF51905">
    <property type="entry name" value="FAD/NAD(P)-binding domain"/>
    <property type="match status" value="1"/>
</dbReference>
<dbReference type="KEGG" id="drm:Dred_0434"/>
<dbReference type="PANTHER" id="PTHR42913">
    <property type="entry name" value="APOPTOSIS-INDUCING FACTOR 1"/>
    <property type="match status" value="1"/>
</dbReference>
<evidence type="ECO:0000313" key="7">
    <source>
        <dbReference type="EMBL" id="ABO48980.1"/>
    </source>
</evidence>
<dbReference type="InterPro" id="IPR023753">
    <property type="entry name" value="FAD/NAD-binding_dom"/>
</dbReference>
<feature type="domain" description="FAD/NAD(P)-binding" evidence="6">
    <location>
        <begin position="5"/>
        <end position="321"/>
    </location>
</feature>
<evidence type="ECO:0000259" key="6">
    <source>
        <dbReference type="Pfam" id="PF07992"/>
    </source>
</evidence>
<dbReference type="EMBL" id="CP000612">
    <property type="protein sequence ID" value="ABO48980.1"/>
    <property type="molecule type" value="Genomic_DNA"/>
</dbReference>
<dbReference type="Gene3D" id="3.50.50.100">
    <property type="match status" value="1"/>
</dbReference>
<dbReference type="GO" id="GO:0003955">
    <property type="term" value="F:NAD(P)H dehydrogenase (quinone) activity"/>
    <property type="evidence" value="ECO:0007669"/>
    <property type="project" value="TreeGrafter"/>
</dbReference>
<dbReference type="InterPro" id="IPR051169">
    <property type="entry name" value="NADH-Q_oxidoreductase"/>
</dbReference>
<dbReference type="GO" id="GO:0019646">
    <property type="term" value="P:aerobic electron transport chain"/>
    <property type="evidence" value="ECO:0007669"/>
    <property type="project" value="TreeGrafter"/>
</dbReference>
<keyword evidence="5" id="KW-0560">Oxidoreductase</keyword>
<evidence type="ECO:0000313" key="8">
    <source>
        <dbReference type="Proteomes" id="UP000001556"/>
    </source>
</evidence>
<comment type="similarity">
    <text evidence="2">Belongs to the NADH dehydrogenase family.</text>
</comment>
<gene>
    <name evidence="7" type="ordered locus">Dred_0434</name>
</gene>
<evidence type="ECO:0000256" key="1">
    <source>
        <dbReference type="ARBA" id="ARBA00001974"/>
    </source>
</evidence>
<accession>A4J1M7</accession>
<evidence type="ECO:0000256" key="5">
    <source>
        <dbReference type="ARBA" id="ARBA00023002"/>
    </source>
</evidence>
<proteinExistence type="inferred from homology"/>
<evidence type="ECO:0000256" key="2">
    <source>
        <dbReference type="ARBA" id="ARBA00005272"/>
    </source>
</evidence>
<name>A4J1M7_DESRM</name>
<dbReference type="PANTHER" id="PTHR42913:SF3">
    <property type="entry name" value="64 KDA MITOCHONDRIAL NADH DEHYDROGENASE (EUROFUNG)"/>
    <property type="match status" value="1"/>
</dbReference>
<keyword evidence="4" id="KW-0274">FAD</keyword>
<dbReference type="STRING" id="349161.Dred_0434"/>
<comment type="cofactor">
    <cofactor evidence="1">
        <name>FAD</name>
        <dbReference type="ChEBI" id="CHEBI:57692"/>
    </cofactor>
</comment>
<dbReference type="PRINTS" id="PR00411">
    <property type="entry name" value="PNDRDTASEI"/>
</dbReference>
<keyword evidence="3" id="KW-0285">Flavoprotein</keyword>
<reference evidence="7 8" key="1">
    <citation type="submission" date="2007-03" db="EMBL/GenBank/DDBJ databases">
        <title>Complete sequence of Desulfotomaculum reducens MI-1.</title>
        <authorList>
            <consortium name="US DOE Joint Genome Institute"/>
            <person name="Copeland A."/>
            <person name="Lucas S."/>
            <person name="Lapidus A."/>
            <person name="Barry K."/>
            <person name="Detter J.C."/>
            <person name="Glavina del Rio T."/>
            <person name="Hammon N."/>
            <person name="Israni S."/>
            <person name="Dalin E."/>
            <person name="Tice H."/>
            <person name="Pitluck S."/>
            <person name="Sims D."/>
            <person name="Brettin T."/>
            <person name="Bruce D."/>
            <person name="Han C."/>
            <person name="Tapia R."/>
            <person name="Schmutz J."/>
            <person name="Larimer F."/>
            <person name="Land M."/>
            <person name="Hauser L."/>
            <person name="Kyrpides N."/>
            <person name="Kim E."/>
            <person name="Tebo B.M."/>
            <person name="Richardson P."/>
        </authorList>
    </citation>
    <scope>NUCLEOTIDE SEQUENCE [LARGE SCALE GENOMIC DNA]</scope>
    <source>
        <strain evidence="7 8">MI-1</strain>
    </source>
</reference>
<evidence type="ECO:0000256" key="3">
    <source>
        <dbReference type="ARBA" id="ARBA00022630"/>
    </source>
</evidence>
<dbReference type="RefSeq" id="WP_011876818.1">
    <property type="nucleotide sequence ID" value="NC_009253.1"/>
</dbReference>
<dbReference type="InterPro" id="IPR036188">
    <property type="entry name" value="FAD/NAD-bd_sf"/>
</dbReference>